<dbReference type="EMBL" id="JAFEKC020000004">
    <property type="protein sequence ID" value="KAK0514831.1"/>
    <property type="molecule type" value="Genomic_DNA"/>
</dbReference>
<evidence type="ECO:0000313" key="3">
    <source>
        <dbReference type="Proteomes" id="UP001166286"/>
    </source>
</evidence>
<sequence>MYTQQANLMSFAAVALTAMSSVHTIPLDPDSSGSSLSSSGGGMPAEPGYSNPWLFSKLGGKPTPFGCLEIEDHCLANTGTAANGKPWTYTTSSNGQYLFLKNDATVADCLVNLHYTQNTRCISVAGSPCQALVTTSRIQNSRSINPGGGAIGELTDTAQLTAAQSNTMQAAVEALIGQKVSSSFADDPNDQGGMVSVASGNPGSEDAYVTINFYGEDQC</sequence>
<evidence type="ECO:0000313" key="2">
    <source>
        <dbReference type="EMBL" id="KAK0514831.1"/>
    </source>
</evidence>
<keyword evidence="1" id="KW-0732">Signal</keyword>
<reference evidence="2" key="1">
    <citation type="submission" date="2023-03" db="EMBL/GenBank/DDBJ databases">
        <title>Complete genome of Cladonia borealis.</title>
        <authorList>
            <person name="Park H."/>
        </authorList>
    </citation>
    <scope>NUCLEOTIDE SEQUENCE</scope>
    <source>
        <strain evidence="2">ANT050790</strain>
    </source>
</reference>
<dbReference type="Proteomes" id="UP001166286">
    <property type="component" value="Unassembled WGS sequence"/>
</dbReference>
<feature type="signal peptide" evidence="1">
    <location>
        <begin position="1"/>
        <end position="24"/>
    </location>
</feature>
<gene>
    <name evidence="2" type="ORF">JMJ35_002210</name>
</gene>
<accession>A0AA39R676</accession>
<name>A0AA39R676_9LECA</name>
<dbReference type="AlphaFoldDB" id="A0AA39R676"/>
<organism evidence="2 3">
    <name type="scientific">Cladonia borealis</name>
    <dbReference type="NCBI Taxonomy" id="184061"/>
    <lineage>
        <taxon>Eukaryota</taxon>
        <taxon>Fungi</taxon>
        <taxon>Dikarya</taxon>
        <taxon>Ascomycota</taxon>
        <taxon>Pezizomycotina</taxon>
        <taxon>Lecanoromycetes</taxon>
        <taxon>OSLEUM clade</taxon>
        <taxon>Lecanoromycetidae</taxon>
        <taxon>Lecanorales</taxon>
        <taxon>Lecanorineae</taxon>
        <taxon>Cladoniaceae</taxon>
        <taxon>Cladonia</taxon>
    </lineage>
</organism>
<comment type="caution">
    <text evidence="2">The sequence shown here is derived from an EMBL/GenBank/DDBJ whole genome shotgun (WGS) entry which is preliminary data.</text>
</comment>
<keyword evidence="3" id="KW-1185">Reference proteome</keyword>
<feature type="chain" id="PRO_5041463160" evidence="1">
    <location>
        <begin position="25"/>
        <end position="219"/>
    </location>
</feature>
<proteinExistence type="predicted"/>
<protein>
    <submittedName>
        <fullName evidence="2">Uncharacterized protein</fullName>
    </submittedName>
</protein>
<evidence type="ECO:0000256" key="1">
    <source>
        <dbReference type="SAM" id="SignalP"/>
    </source>
</evidence>